<dbReference type="SUPFAM" id="SSF52540">
    <property type="entry name" value="P-loop containing nucleoside triphosphate hydrolases"/>
    <property type="match status" value="1"/>
</dbReference>
<dbReference type="SMART" id="SM00490">
    <property type="entry name" value="HELICc"/>
    <property type="match status" value="1"/>
</dbReference>
<evidence type="ECO:0000313" key="3">
    <source>
        <dbReference type="EMBL" id="NEM90880.1"/>
    </source>
</evidence>
<dbReference type="GO" id="GO:0005829">
    <property type="term" value="C:cytosol"/>
    <property type="evidence" value="ECO:0007669"/>
    <property type="project" value="TreeGrafter"/>
</dbReference>
<name>A0A7C9TQN9_9MICO</name>
<comment type="caution">
    <text evidence="3">The sequence shown here is derived from an EMBL/GenBank/DDBJ whole genome shotgun (WGS) entry which is preliminary data.</text>
</comment>
<reference evidence="3 4" key="1">
    <citation type="journal article" date="2014" name="Int. J. Syst. Evol. Microbiol.">
        <title>Description of Galbitalea soli gen. nov., sp. nov., and Frondihabitans sucicola sp. nov.</title>
        <authorList>
            <person name="Kim S.J."/>
            <person name="Lim J.M."/>
            <person name="Ahn J.H."/>
            <person name="Weon H.Y."/>
            <person name="Hamada M."/>
            <person name="Suzuki K."/>
            <person name="Ahn T.Y."/>
            <person name="Kwon S.W."/>
        </authorList>
    </citation>
    <scope>NUCLEOTIDE SEQUENCE [LARGE SCALE GENOMIC DNA]</scope>
    <source>
        <strain evidence="3 4">NBRC 108727</strain>
    </source>
</reference>
<dbReference type="Gene3D" id="3.40.50.300">
    <property type="entry name" value="P-loop containing nucleotide triphosphate hydrolases"/>
    <property type="match status" value="2"/>
</dbReference>
<feature type="domain" description="Helicase ATP-binding" evidence="1">
    <location>
        <begin position="235"/>
        <end position="387"/>
    </location>
</feature>
<dbReference type="Gene3D" id="3.30.870.10">
    <property type="entry name" value="Endonuclease Chain A"/>
    <property type="match status" value="1"/>
</dbReference>
<dbReference type="InterPro" id="IPR006935">
    <property type="entry name" value="Helicase/UvrB_N"/>
</dbReference>
<evidence type="ECO:0000259" key="2">
    <source>
        <dbReference type="PROSITE" id="PS51194"/>
    </source>
</evidence>
<evidence type="ECO:0000313" key="4">
    <source>
        <dbReference type="Proteomes" id="UP000479756"/>
    </source>
</evidence>
<dbReference type="InterPro" id="IPR001650">
    <property type="entry name" value="Helicase_C-like"/>
</dbReference>
<dbReference type="CDD" id="cd18799">
    <property type="entry name" value="SF2_C_EcoAI-like"/>
    <property type="match status" value="1"/>
</dbReference>
<dbReference type="CDD" id="cd09204">
    <property type="entry name" value="PLDc_N_DEXD_b2"/>
    <property type="match status" value="1"/>
</dbReference>
<proteinExistence type="predicted"/>
<dbReference type="InterPro" id="IPR021835">
    <property type="entry name" value="DUF3427"/>
</dbReference>
<keyword evidence="4" id="KW-1185">Reference proteome</keyword>
<feature type="domain" description="Helicase C-terminal" evidence="2">
    <location>
        <begin position="433"/>
        <end position="606"/>
    </location>
</feature>
<dbReference type="PANTHER" id="PTHR47396:SF1">
    <property type="entry name" value="ATP-DEPENDENT HELICASE IRC3-RELATED"/>
    <property type="match status" value="1"/>
</dbReference>
<evidence type="ECO:0000259" key="1">
    <source>
        <dbReference type="PROSITE" id="PS51192"/>
    </source>
</evidence>
<dbReference type="Pfam" id="PF11907">
    <property type="entry name" value="DUF3427"/>
    <property type="match status" value="1"/>
</dbReference>
<keyword evidence="3" id="KW-0378">Hydrolase</keyword>
<keyword evidence="3" id="KW-0547">Nucleotide-binding</keyword>
<dbReference type="PROSITE" id="PS51192">
    <property type="entry name" value="HELICASE_ATP_BIND_1"/>
    <property type="match status" value="1"/>
</dbReference>
<dbReference type="GO" id="GO:0003677">
    <property type="term" value="F:DNA binding"/>
    <property type="evidence" value="ECO:0007669"/>
    <property type="project" value="InterPro"/>
</dbReference>
<dbReference type="RefSeq" id="WP_163472483.1">
    <property type="nucleotide sequence ID" value="NZ_JAAGWZ010000001.1"/>
</dbReference>
<keyword evidence="3" id="KW-0067">ATP-binding</keyword>
<dbReference type="GO" id="GO:0016787">
    <property type="term" value="F:hydrolase activity"/>
    <property type="evidence" value="ECO:0007669"/>
    <property type="project" value="InterPro"/>
</dbReference>
<accession>A0A7C9TQN9</accession>
<dbReference type="SUPFAM" id="SSF56024">
    <property type="entry name" value="Phospholipase D/nuclease"/>
    <property type="match status" value="1"/>
</dbReference>
<dbReference type="PANTHER" id="PTHR47396">
    <property type="entry name" value="TYPE I RESTRICTION ENZYME ECOKI R PROTEIN"/>
    <property type="match status" value="1"/>
</dbReference>
<dbReference type="InterPro" id="IPR014001">
    <property type="entry name" value="Helicase_ATP-bd"/>
</dbReference>
<dbReference type="Pfam" id="PF04851">
    <property type="entry name" value="ResIII"/>
    <property type="match status" value="1"/>
</dbReference>
<protein>
    <submittedName>
        <fullName evidence="3">DEAD/DEAH box helicase</fullName>
    </submittedName>
</protein>
<organism evidence="3 4">
    <name type="scientific">Galbitalea soli</name>
    <dbReference type="NCBI Taxonomy" id="1268042"/>
    <lineage>
        <taxon>Bacteria</taxon>
        <taxon>Bacillati</taxon>
        <taxon>Actinomycetota</taxon>
        <taxon>Actinomycetes</taxon>
        <taxon>Micrococcales</taxon>
        <taxon>Microbacteriaceae</taxon>
        <taxon>Galbitalea</taxon>
    </lineage>
</organism>
<dbReference type="GO" id="GO:0005524">
    <property type="term" value="F:ATP binding"/>
    <property type="evidence" value="ECO:0007669"/>
    <property type="project" value="InterPro"/>
</dbReference>
<dbReference type="Proteomes" id="UP000479756">
    <property type="component" value="Unassembled WGS sequence"/>
</dbReference>
<dbReference type="InterPro" id="IPR050742">
    <property type="entry name" value="Helicase_Restrict-Modif_Enz"/>
</dbReference>
<dbReference type="InterPro" id="IPR027417">
    <property type="entry name" value="P-loop_NTPase"/>
</dbReference>
<dbReference type="GO" id="GO:0004386">
    <property type="term" value="F:helicase activity"/>
    <property type="evidence" value="ECO:0007669"/>
    <property type="project" value="UniProtKB-KW"/>
</dbReference>
<dbReference type="Pfam" id="PF13091">
    <property type="entry name" value="PLDc_2"/>
    <property type="match status" value="1"/>
</dbReference>
<dbReference type="CDD" id="cd18032">
    <property type="entry name" value="DEXHc_RE_I_III_res"/>
    <property type="match status" value="1"/>
</dbReference>
<sequence length="966" mass="107036">MSLPPFDAYGVLGRDVGFGYLDQSLDAPRRLQPRLVLNDDNGTVLQAIRSELRAATSFTFSVAFVSAGALALLKQSLIEFEGRGEIVTSDYLGFNSPSAFRELMALREVGISARLHDAGAFHPKGYVFRRADGITAILGSSNLTESALVSNHEWNIRVSAATESDLAEQFSNLLDAEGTRSAPLTEEWIADYELGWVAPPPPRGRARGQAVLDGHTLGTISPNTMQESALQSISAVRNSGERRALVISATGTGKTILAALDVRAAAPARVLFVAHREQILDRAIVEFQRVLGSPRELFGKLVGQTRETDRRYVFSTIQTLSSDGVLAGLDPHEFDYILVDEVHRATAPSYRKILEHFKPHFLLGLTATPERSDGTSVYELFDYNVPYEIRLGAALEQDMLSPFHYYGIADITFDDGTSTTDGTSLTRLVAQDRVTHIVDALRKYGHAGVAPRGLIFCSRNDEAARLSAELNQREFQGNRLRTVALSGQHSIEERERHVRRLEAGDLDYILTVDIFNEGVDIPAVNQVVMLRQTQSAIVFVQQLGRGLRKYPGKEYLVVIDFIGNYANNYLIPVALFGDDSLNRESIRRSLIAAEERGVVAGLSSVQFDRIAQARILRSLHGASLDSFPNLKVAIETIRNRVGRMPRLLDFLRFESVDPVILANKAGCYPALIQKLFTIEHGFTNDQISFLVVLSAEVLSAKRLHESVLLRILLEQREIDRDDVDRALADAGLPVNAATVQSAIDVLTLTWNTLAEQQRYAGAAPVCVSGRQVRLTDAFADAYDRSPDFRAEVDDLLSTTQRLVVDRFDVTQPFTPGRQYSRKDASRLLGWRSNMYSTIYGYRVDLATGTCPIFVTLHKTDEVSASTAYEDTLIDQTTLLWYTRSNRTLRSSEVQAIVNGSVDLHVFVKKDDAEGSGHYYLGRATPHSAEETAMKQGEPLPVVRMTLRFETPIDSGVFSYFHPEVTA</sequence>
<dbReference type="SMART" id="SM00487">
    <property type="entry name" value="DEXDc"/>
    <property type="match status" value="1"/>
</dbReference>
<dbReference type="Pfam" id="PF00271">
    <property type="entry name" value="Helicase_C"/>
    <property type="match status" value="1"/>
</dbReference>
<dbReference type="PROSITE" id="PS51194">
    <property type="entry name" value="HELICASE_CTER"/>
    <property type="match status" value="1"/>
</dbReference>
<dbReference type="EMBL" id="JAAGWZ010000001">
    <property type="protein sequence ID" value="NEM90880.1"/>
    <property type="molecule type" value="Genomic_DNA"/>
</dbReference>
<keyword evidence="3" id="KW-0347">Helicase</keyword>
<dbReference type="InterPro" id="IPR058403">
    <property type="entry name" value="DUF8090"/>
</dbReference>
<gene>
    <name evidence="3" type="ORF">G3T37_05875</name>
</gene>
<dbReference type="AlphaFoldDB" id="A0A7C9TQN9"/>
<dbReference type="Pfam" id="PF26350">
    <property type="entry name" value="DUF8090"/>
    <property type="match status" value="1"/>
</dbReference>
<dbReference type="InterPro" id="IPR025202">
    <property type="entry name" value="PLD-like_dom"/>
</dbReference>